<dbReference type="GO" id="GO:0016020">
    <property type="term" value="C:membrane"/>
    <property type="evidence" value="ECO:0007669"/>
    <property type="project" value="UniProtKB-SubCell"/>
</dbReference>
<dbReference type="Pfam" id="PF00005">
    <property type="entry name" value="ABC_tran"/>
    <property type="match status" value="1"/>
</dbReference>
<feature type="transmembrane region" description="Helical" evidence="7">
    <location>
        <begin position="623"/>
        <end position="643"/>
    </location>
</feature>
<dbReference type="PANTHER" id="PTHR43038">
    <property type="entry name" value="ATP-BINDING CASSETTE, SUB-FAMILY H, MEMBER 1"/>
    <property type="match status" value="1"/>
</dbReference>
<dbReference type="PROSITE" id="PS51012">
    <property type="entry name" value="ABC_TM2"/>
    <property type="match status" value="1"/>
</dbReference>
<dbReference type="CDD" id="cd03230">
    <property type="entry name" value="ABC_DR_subfamily_A"/>
    <property type="match status" value="1"/>
</dbReference>
<feature type="transmembrane region" description="Helical" evidence="7">
    <location>
        <begin position="558"/>
        <end position="585"/>
    </location>
</feature>
<name>A0A8S1DBA9_9INSE</name>
<dbReference type="PANTHER" id="PTHR43038:SF2">
    <property type="entry name" value="RH61964P"/>
    <property type="match status" value="1"/>
</dbReference>
<dbReference type="PROSITE" id="PS50893">
    <property type="entry name" value="ABC_TRANSPORTER_2"/>
    <property type="match status" value="1"/>
</dbReference>
<dbReference type="InterPro" id="IPR013525">
    <property type="entry name" value="ABC2_TM"/>
</dbReference>
<keyword evidence="11" id="KW-1185">Reference proteome</keyword>
<dbReference type="GO" id="GO:0140359">
    <property type="term" value="F:ABC-type transporter activity"/>
    <property type="evidence" value="ECO:0007669"/>
    <property type="project" value="InterPro"/>
</dbReference>
<dbReference type="InterPro" id="IPR003439">
    <property type="entry name" value="ABC_transporter-like_ATP-bd"/>
</dbReference>
<dbReference type="Proteomes" id="UP000494165">
    <property type="component" value="Unassembled WGS sequence"/>
</dbReference>
<comment type="caution">
    <text evidence="10">The sequence shown here is derived from an EMBL/GenBank/DDBJ whole genome shotgun (WGS) entry which is preliminary data.</text>
</comment>
<gene>
    <name evidence="10" type="ORF">CLODIP_2_CD09605</name>
</gene>
<feature type="transmembrane region" description="Helical" evidence="7">
    <location>
        <begin position="592"/>
        <end position="617"/>
    </location>
</feature>
<evidence type="ECO:0000259" key="8">
    <source>
        <dbReference type="PROSITE" id="PS50893"/>
    </source>
</evidence>
<protein>
    <recommendedName>
        <fullName evidence="12">ABC transporter domain-containing protein</fullName>
    </recommendedName>
</protein>
<sequence length="709" mass="79017">MSAEMDVLPDVELAVSVRDAYKFYGSKKKPVVVLNQLNMTVARGCIYGLLGASGCGKTTLLTCIVGRRKLMSGQILVLGGKPGTPGSGVPGPKVGYMPQETALLNEFTIRNTMNYFGKIYGMTTDEVEDRMHLLCGILELPPKDTQILHLSGGQKRRVSLAAALLHDPELLILDEPTVGVDPVLRHSIWEYLVEITQKQNKAVIITTHYIEEARQADKIGLMREGTLLAEDAPENLIRKHDCETLEDVFLKLSRRQEELKELGITSQSRSPAIEQSQGSIEKEPLPVVRVQDKVQEERKKMRKLKPTILGALQSQLMMTALRYYRNPGSLYFLVMFPILQLLVFVYAVGHEPRSLPLAIVNEELSFDNVTNCVGLAEPGCDPPFLSCRLMNEINPEQIVPQFYLTWNESLDAVKSGKVKGALHIGPNFTEAWKERREVWQEVSDELIDDSEIAVSLDMSELPIAQFLSKELLASYKRFAKQLLQDCNISARHGDTPIQFQEPIFGRSSPNFTDFMASGSILTIVYFMSLGITCVIMVTETMEGIWDRALVAGVTEQEVLVSHIVTQTILMIIQVVIVLTLSLAILKLENEGSILLIAVICLIIGWFGVFMGVLISIFCSNINSASYFSLGSFVPVVFLSGIAWPLEGMVPALRTYSEFLPITRATTTLRAIMSRGWGIEYPDVYNGFAYSTVWTVIVSIICFIGVRYKK</sequence>
<dbReference type="PROSITE" id="PS00211">
    <property type="entry name" value="ABC_TRANSPORTER_1"/>
    <property type="match status" value="1"/>
</dbReference>
<dbReference type="InterPro" id="IPR003593">
    <property type="entry name" value="AAA+_ATPase"/>
</dbReference>
<feature type="transmembrane region" description="Helical" evidence="7">
    <location>
        <begin position="514"/>
        <end position="538"/>
    </location>
</feature>
<dbReference type="AlphaFoldDB" id="A0A8S1DBA9"/>
<dbReference type="InterPro" id="IPR047817">
    <property type="entry name" value="ABC2_TM_bact-type"/>
</dbReference>
<evidence type="ECO:0000256" key="5">
    <source>
        <dbReference type="ARBA" id="ARBA00022989"/>
    </source>
</evidence>
<keyword evidence="3" id="KW-0547">Nucleotide-binding</keyword>
<evidence type="ECO:0000259" key="9">
    <source>
        <dbReference type="PROSITE" id="PS51012"/>
    </source>
</evidence>
<dbReference type="Gene3D" id="3.40.50.300">
    <property type="entry name" value="P-loop containing nucleotide triphosphate hydrolases"/>
    <property type="match status" value="1"/>
</dbReference>
<keyword evidence="2 7" id="KW-0812">Transmembrane</keyword>
<dbReference type="Pfam" id="PF12698">
    <property type="entry name" value="ABC2_membrane_3"/>
    <property type="match status" value="1"/>
</dbReference>
<dbReference type="OrthoDB" id="10255969at2759"/>
<evidence type="ECO:0000256" key="3">
    <source>
        <dbReference type="ARBA" id="ARBA00022741"/>
    </source>
</evidence>
<comment type="subcellular location">
    <subcellularLocation>
        <location evidence="1">Membrane</location>
        <topology evidence="1">Multi-pass membrane protein</topology>
    </subcellularLocation>
</comment>
<evidence type="ECO:0000256" key="4">
    <source>
        <dbReference type="ARBA" id="ARBA00022840"/>
    </source>
</evidence>
<dbReference type="SUPFAM" id="SSF52540">
    <property type="entry name" value="P-loop containing nucleoside triphosphate hydrolases"/>
    <property type="match status" value="1"/>
</dbReference>
<evidence type="ECO:0000256" key="2">
    <source>
        <dbReference type="ARBA" id="ARBA00022692"/>
    </source>
</evidence>
<keyword evidence="6 7" id="KW-0472">Membrane</keyword>
<reference evidence="10 11" key="1">
    <citation type="submission" date="2020-04" db="EMBL/GenBank/DDBJ databases">
        <authorList>
            <person name="Alioto T."/>
            <person name="Alioto T."/>
            <person name="Gomez Garrido J."/>
        </authorList>
    </citation>
    <scope>NUCLEOTIDE SEQUENCE [LARGE SCALE GENOMIC DNA]</scope>
</reference>
<evidence type="ECO:0000313" key="11">
    <source>
        <dbReference type="Proteomes" id="UP000494165"/>
    </source>
</evidence>
<dbReference type="SMART" id="SM00382">
    <property type="entry name" value="AAA"/>
    <property type="match status" value="1"/>
</dbReference>
<organism evidence="10 11">
    <name type="scientific">Cloeon dipterum</name>
    <dbReference type="NCBI Taxonomy" id="197152"/>
    <lineage>
        <taxon>Eukaryota</taxon>
        <taxon>Metazoa</taxon>
        <taxon>Ecdysozoa</taxon>
        <taxon>Arthropoda</taxon>
        <taxon>Hexapoda</taxon>
        <taxon>Insecta</taxon>
        <taxon>Pterygota</taxon>
        <taxon>Palaeoptera</taxon>
        <taxon>Ephemeroptera</taxon>
        <taxon>Pisciforma</taxon>
        <taxon>Baetidae</taxon>
        <taxon>Cloeon</taxon>
    </lineage>
</organism>
<feature type="domain" description="ABC transmembrane type-2" evidence="9">
    <location>
        <begin position="464"/>
        <end position="708"/>
    </location>
</feature>
<evidence type="ECO:0000256" key="6">
    <source>
        <dbReference type="ARBA" id="ARBA00023136"/>
    </source>
</evidence>
<dbReference type="EMBL" id="CADEPI010000146">
    <property type="protein sequence ID" value="CAB3377515.1"/>
    <property type="molecule type" value="Genomic_DNA"/>
</dbReference>
<dbReference type="GO" id="GO:0005524">
    <property type="term" value="F:ATP binding"/>
    <property type="evidence" value="ECO:0007669"/>
    <property type="project" value="UniProtKB-KW"/>
</dbReference>
<dbReference type="InterPro" id="IPR017871">
    <property type="entry name" value="ABC_transporter-like_CS"/>
</dbReference>
<evidence type="ECO:0000313" key="10">
    <source>
        <dbReference type="EMBL" id="CAB3377515.1"/>
    </source>
</evidence>
<evidence type="ECO:0000256" key="7">
    <source>
        <dbReference type="SAM" id="Phobius"/>
    </source>
</evidence>
<evidence type="ECO:0000256" key="1">
    <source>
        <dbReference type="ARBA" id="ARBA00004141"/>
    </source>
</evidence>
<evidence type="ECO:0008006" key="12">
    <source>
        <dbReference type="Google" id="ProtNLM"/>
    </source>
</evidence>
<keyword evidence="5 7" id="KW-1133">Transmembrane helix</keyword>
<dbReference type="InterPro" id="IPR027417">
    <property type="entry name" value="P-loop_NTPase"/>
</dbReference>
<accession>A0A8S1DBA9</accession>
<proteinExistence type="predicted"/>
<feature type="domain" description="ABC transporter" evidence="8">
    <location>
        <begin position="15"/>
        <end position="249"/>
    </location>
</feature>
<keyword evidence="4" id="KW-0067">ATP-binding</keyword>
<feature type="transmembrane region" description="Helical" evidence="7">
    <location>
        <begin position="684"/>
        <end position="705"/>
    </location>
</feature>
<feature type="transmembrane region" description="Helical" evidence="7">
    <location>
        <begin position="330"/>
        <end position="349"/>
    </location>
</feature>
<dbReference type="GO" id="GO:0016887">
    <property type="term" value="F:ATP hydrolysis activity"/>
    <property type="evidence" value="ECO:0007669"/>
    <property type="project" value="InterPro"/>
</dbReference>